<organism evidence="1 2">
    <name type="scientific">Rhizocola hellebori</name>
    <dbReference type="NCBI Taxonomy" id="1392758"/>
    <lineage>
        <taxon>Bacteria</taxon>
        <taxon>Bacillati</taxon>
        <taxon>Actinomycetota</taxon>
        <taxon>Actinomycetes</taxon>
        <taxon>Micromonosporales</taxon>
        <taxon>Micromonosporaceae</taxon>
        <taxon>Rhizocola</taxon>
    </lineage>
</organism>
<evidence type="ECO:0000313" key="2">
    <source>
        <dbReference type="Proteomes" id="UP000612899"/>
    </source>
</evidence>
<keyword evidence="2" id="KW-1185">Reference proteome</keyword>
<protein>
    <submittedName>
        <fullName evidence="1">Uncharacterized protein</fullName>
    </submittedName>
</protein>
<dbReference type="Proteomes" id="UP000612899">
    <property type="component" value="Unassembled WGS sequence"/>
</dbReference>
<evidence type="ECO:0000313" key="1">
    <source>
        <dbReference type="EMBL" id="GIH02961.1"/>
    </source>
</evidence>
<sequence length="108" mass="12537">MARLRKPLVPDGPVRLYFERLHAMHLAAGQPSVRQLQRATRSARRPTGINPTTIHDAFVKPRLREWEVVQEIARQLGGDLHELFLLWRQARDVQLRYCNPEPRGTAHT</sequence>
<comment type="caution">
    <text evidence="1">The sequence shown here is derived from an EMBL/GenBank/DDBJ whole genome shotgun (WGS) entry which is preliminary data.</text>
</comment>
<gene>
    <name evidence="1" type="ORF">Rhe02_10280</name>
</gene>
<dbReference type="AlphaFoldDB" id="A0A8J3Q3Y9"/>
<dbReference type="RefSeq" id="WP_203906893.1">
    <property type="nucleotide sequence ID" value="NZ_BONY01000005.1"/>
</dbReference>
<reference evidence="1" key="1">
    <citation type="submission" date="2021-01" db="EMBL/GenBank/DDBJ databases">
        <title>Whole genome shotgun sequence of Rhizocola hellebori NBRC 109834.</title>
        <authorList>
            <person name="Komaki H."/>
            <person name="Tamura T."/>
        </authorList>
    </citation>
    <scope>NUCLEOTIDE SEQUENCE</scope>
    <source>
        <strain evidence="1">NBRC 109834</strain>
    </source>
</reference>
<accession>A0A8J3Q3Y9</accession>
<proteinExistence type="predicted"/>
<name>A0A8J3Q3Y9_9ACTN</name>
<dbReference type="EMBL" id="BONY01000005">
    <property type="protein sequence ID" value="GIH02961.1"/>
    <property type="molecule type" value="Genomic_DNA"/>
</dbReference>